<dbReference type="PANTHER" id="PTHR11242">
    <property type="entry name" value="ARYL HYDROCARBON RECEPTOR INTERACTING PROTEIN RELATED"/>
    <property type="match status" value="1"/>
</dbReference>
<evidence type="ECO:0000256" key="4">
    <source>
        <dbReference type="SAM" id="MobiDB-lite"/>
    </source>
</evidence>
<evidence type="ECO:0000256" key="1">
    <source>
        <dbReference type="ARBA" id="ARBA00022737"/>
    </source>
</evidence>
<keyword evidence="1" id="KW-0677">Repeat</keyword>
<feature type="region of interest" description="Disordered" evidence="4">
    <location>
        <begin position="130"/>
        <end position="171"/>
    </location>
</feature>
<reference evidence="5" key="1">
    <citation type="submission" date="2021-01" db="EMBL/GenBank/DDBJ databases">
        <authorList>
            <person name="Corre E."/>
            <person name="Pelletier E."/>
            <person name="Niang G."/>
            <person name="Scheremetjew M."/>
            <person name="Finn R."/>
            <person name="Kale V."/>
            <person name="Holt S."/>
            <person name="Cochrane G."/>
            <person name="Meng A."/>
            <person name="Brown T."/>
            <person name="Cohen L."/>
        </authorList>
    </citation>
    <scope>NUCLEOTIDE SEQUENCE</scope>
    <source>
        <strain evidence="5">CCMP2877</strain>
    </source>
</reference>
<dbReference type="PROSITE" id="PS50005">
    <property type="entry name" value="TPR"/>
    <property type="match status" value="1"/>
</dbReference>
<sequence length="189" mass="20859">MAYFEYAFPDTDEEERTLVDLRVACLLNACLCNLRMRQRLEALNMAQQAVREAPGNAKAYYRKAQVLNELDRLDEARADAQRALELKPGAADIRRELNIILSKESAARENLTAITQTFLHVDGSAAAADDVSAAPAESQRKGTSLDRLLGRRGQSSGAKEKAKPLDDLYEVPPPLDDAFDALRALEAQV</sequence>
<dbReference type="Pfam" id="PF13181">
    <property type="entry name" value="TPR_8"/>
    <property type="match status" value="1"/>
</dbReference>
<evidence type="ECO:0000256" key="3">
    <source>
        <dbReference type="PROSITE-ProRule" id="PRU00339"/>
    </source>
</evidence>
<evidence type="ECO:0000313" key="5">
    <source>
        <dbReference type="EMBL" id="CAD9260772.1"/>
    </source>
</evidence>
<gene>
    <name evidence="5" type="ORF">PPAR1163_LOCUS19152</name>
</gene>
<organism evidence="5">
    <name type="scientific">Phaeomonas parva</name>
    <dbReference type="NCBI Taxonomy" id="124430"/>
    <lineage>
        <taxon>Eukaryota</taxon>
        <taxon>Sar</taxon>
        <taxon>Stramenopiles</taxon>
        <taxon>Ochrophyta</taxon>
        <taxon>Pinguiophyceae</taxon>
        <taxon>Pinguiochrysidales</taxon>
        <taxon>Pinguiochrysidaceae</taxon>
        <taxon>Phaeomonas</taxon>
    </lineage>
</organism>
<dbReference type="PANTHER" id="PTHR11242:SF0">
    <property type="entry name" value="TPR_REGION DOMAIN-CONTAINING PROTEIN"/>
    <property type="match status" value="1"/>
</dbReference>
<protein>
    <submittedName>
        <fullName evidence="5">Uncharacterized protein</fullName>
    </submittedName>
</protein>
<dbReference type="AlphaFoldDB" id="A0A7S1UBC2"/>
<dbReference type="InterPro" id="IPR019734">
    <property type="entry name" value="TPR_rpt"/>
</dbReference>
<dbReference type="SMART" id="SM00028">
    <property type="entry name" value="TPR"/>
    <property type="match status" value="2"/>
</dbReference>
<dbReference type="InterPro" id="IPR039663">
    <property type="entry name" value="AIP/AIPL1/TTC9"/>
</dbReference>
<keyword evidence="2 3" id="KW-0802">TPR repeat</keyword>
<dbReference type="Gene3D" id="1.25.40.10">
    <property type="entry name" value="Tetratricopeptide repeat domain"/>
    <property type="match status" value="1"/>
</dbReference>
<name>A0A7S1UBC2_9STRA</name>
<evidence type="ECO:0000256" key="2">
    <source>
        <dbReference type="ARBA" id="ARBA00022803"/>
    </source>
</evidence>
<dbReference type="EMBL" id="HBGJ01030359">
    <property type="protein sequence ID" value="CAD9260772.1"/>
    <property type="molecule type" value="Transcribed_RNA"/>
</dbReference>
<accession>A0A7S1UBC2</accession>
<feature type="repeat" description="TPR" evidence="3">
    <location>
        <begin position="57"/>
        <end position="90"/>
    </location>
</feature>
<dbReference type="InterPro" id="IPR011990">
    <property type="entry name" value="TPR-like_helical_dom_sf"/>
</dbReference>
<dbReference type="SUPFAM" id="SSF48452">
    <property type="entry name" value="TPR-like"/>
    <property type="match status" value="1"/>
</dbReference>
<proteinExistence type="predicted"/>